<evidence type="ECO:0000256" key="2">
    <source>
        <dbReference type="SAM" id="SignalP"/>
    </source>
</evidence>
<evidence type="ECO:0000313" key="3">
    <source>
        <dbReference type="EMBL" id="EIC00713.1"/>
    </source>
</evidence>
<proteinExistence type="predicted"/>
<protein>
    <submittedName>
        <fullName evidence="3">Uncharacterized protein</fullName>
    </submittedName>
</protein>
<feature type="region of interest" description="Disordered" evidence="1">
    <location>
        <begin position="275"/>
        <end position="294"/>
    </location>
</feature>
<feature type="compositionally biased region" description="Polar residues" evidence="1">
    <location>
        <begin position="280"/>
        <end position="294"/>
    </location>
</feature>
<dbReference type="STRING" id="907348.TresaDRAFT_0186"/>
<keyword evidence="2" id="KW-0732">Signal</keyword>
<dbReference type="Proteomes" id="UP000003571">
    <property type="component" value="Unassembled WGS sequence"/>
</dbReference>
<feature type="signal peptide" evidence="2">
    <location>
        <begin position="1"/>
        <end position="22"/>
    </location>
</feature>
<reference evidence="3 4" key="1">
    <citation type="submission" date="2011-09" db="EMBL/GenBank/DDBJ databases">
        <title>The draft genome of Treponema saccharophilum DSM 2985.</title>
        <authorList>
            <consortium name="US DOE Joint Genome Institute (JGI-PGF)"/>
            <person name="Lucas S."/>
            <person name="Copeland A."/>
            <person name="Lapidus A."/>
            <person name="Glavina del Rio T."/>
            <person name="Dalin E."/>
            <person name="Tice H."/>
            <person name="Bruce D."/>
            <person name="Goodwin L."/>
            <person name="Pitluck S."/>
            <person name="Peters L."/>
            <person name="Kyrpides N."/>
            <person name="Mavromatis K."/>
            <person name="Ivanova N."/>
            <person name="Markowitz V."/>
            <person name="Cheng J.-F."/>
            <person name="Hugenholtz P."/>
            <person name="Woyke T."/>
            <person name="Wu D."/>
            <person name="Gronow S."/>
            <person name="Wellnitz S."/>
            <person name="Brambilla E."/>
            <person name="Klenk H.-P."/>
            <person name="Eisen J.A."/>
        </authorList>
    </citation>
    <scope>NUCLEOTIDE SEQUENCE [LARGE SCALE GENOMIC DNA]</scope>
    <source>
        <strain evidence="3 4">DSM 2985</strain>
    </source>
</reference>
<name>H7EP80_9SPIR</name>
<dbReference type="PATRIC" id="fig|907348.3.peg.2772"/>
<keyword evidence="4" id="KW-1185">Reference proteome</keyword>
<organism evidence="3 4">
    <name type="scientific">Treponema saccharophilum DSM 2985</name>
    <dbReference type="NCBI Taxonomy" id="907348"/>
    <lineage>
        <taxon>Bacteria</taxon>
        <taxon>Pseudomonadati</taxon>
        <taxon>Spirochaetota</taxon>
        <taxon>Spirochaetia</taxon>
        <taxon>Spirochaetales</taxon>
        <taxon>Treponemataceae</taxon>
        <taxon>Treponema</taxon>
    </lineage>
</organism>
<sequence length="294" mass="32292">MNRLTKRFAAIILSMLPGIAGAAPKQVSVDYYGVVSKSSDLNMLKMAQDIFLSQMKTIDYIAVEDRRPSTSGASLSVPIIAGSGAKIAFYTEIEEGVSNSTKVWNCKFNAIDTELNITHTKTESFDSYYKILASARLCIESVLSDFRQQDDAEQDKIPSPPREPKIFEGNIDIESLAGTWFGEPYTDKIIVLRGGRGFIIYKNGATMNIKITAKGKGADGEQELEVVQVGKSNASFFPELPRQVALNIASSAHPIVWTFRITDGELHGTKKTLLPAKNENGASEGTTETVWKKR</sequence>
<dbReference type="EMBL" id="AGRW01000054">
    <property type="protein sequence ID" value="EIC00713.1"/>
    <property type="molecule type" value="Genomic_DNA"/>
</dbReference>
<evidence type="ECO:0000313" key="4">
    <source>
        <dbReference type="Proteomes" id="UP000003571"/>
    </source>
</evidence>
<accession>H7EP80</accession>
<dbReference type="OrthoDB" id="358254at2"/>
<dbReference type="AlphaFoldDB" id="H7EP80"/>
<feature type="chain" id="PRO_5003609866" evidence="2">
    <location>
        <begin position="23"/>
        <end position="294"/>
    </location>
</feature>
<comment type="caution">
    <text evidence="3">The sequence shown here is derived from an EMBL/GenBank/DDBJ whole genome shotgun (WGS) entry which is preliminary data.</text>
</comment>
<gene>
    <name evidence="3" type="ORF">TresaDRAFT_0186</name>
</gene>
<dbReference type="eggNOG" id="ENOG502ZI1Y">
    <property type="taxonomic scope" value="Bacteria"/>
</dbReference>
<evidence type="ECO:0000256" key="1">
    <source>
        <dbReference type="SAM" id="MobiDB-lite"/>
    </source>
</evidence>
<dbReference type="RefSeq" id="WP_002706390.1">
    <property type="nucleotide sequence ID" value="NZ_AGRW01000054.1"/>
</dbReference>